<comment type="caution">
    <text evidence="4">The sequence shown here is derived from an EMBL/GenBank/DDBJ whole genome shotgun (WGS) entry which is preliminary data.</text>
</comment>
<dbReference type="GO" id="GO:0005576">
    <property type="term" value="C:extracellular region"/>
    <property type="evidence" value="ECO:0007669"/>
    <property type="project" value="UniProtKB-SubCell"/>
</dbReference>
<dbReference type="GO" id="GO:0005975">
    <property type="term" value="P:carbohydrate metabolic process"/>
    <property type="evidence" value="ECO:0007669"/>
    <property type="project" value="InterPro"/>
</dbReference>
<feature type="domain" description="NodB homology" evidence="3">
    <location>
        <begin position="12"/>
        <end position="232"/>
    </location>
</feature>
<protein>
    <recommendedName>
        <fullName evidence="3">NodB homology domain-containing protein</fullName>
    </recommendedName>
</protein>
<evidence type="ECO:0000313" key="4">
    <source>
        <dbReference type="EMBL" id="KKM81701.1"/>
    </source>
</evidence>
<dbReference type="EMBL" id="LAZR01007979">
    <property type="protein sequence ID" value="KKM81701.1"/>
    <property type="molecule type" value="Genomic_DNA"/>
</dbReference>
<evidence type="ECO:0000256" key="2">
    <source>
        <dbReference type="ARBA" id="ARBA00022729"/>
    </source>
</evidence>
<gene>
    <name evidence="4" type="ORF">LCGC14_1327120</name>
</gene>
<dbReference type="AlphaFoldDB" id="A0A0F9L3K2"/>
<dbReference type="PROSITE" id="PS51677">
    <property type="entry name" value="NODB"/>
    <property type="match status" value="1"/>
</dbReference>
<sequence>FGTLKQSIETNNHLHITFDDGYKEHLTAAKKLKKEYGLKKEYCSFAINIGNSLLSDFSGMDLIYNIIQNNSIEELCNYLSIINHQKNCNIEFLKEIYIKMSISEIESIKNFFKFNKEILKNQFLNKQEVIELSKLFNIISHGISHRDLRFHKDFSKKEISDSKKLLEKLCNKPIEVFCYPEGKNDDDIWQMCKDSGYKFGLSINHAPNNPYKIGRYCINRNIAELSRDLNDA</sequence>
<dbReference type="GO" id="GO:0016810">
    <property type="term" value="F:hydrolase activity, acting on carbon-nitrogen (but not peptide) bonds"/>
    <property type="evidence" value="ECO:0007669"/>
    <property type="project" value="InterPro"/>
</dbReference>
<dbReference type="PANTHER" id="PTHR34216">
    <property type="match status" value="1"/>
</dbReference>
<dbReference type="PANTHER" id="PTHR34216:SF3">
    <property type="entry name" value="POLY-BETA-1,6-N-ACETYL-D-GLUCOSAMINE N-DEACETYLASE"/>
    <property type="match status" value="1"/>
</dbReference>
<proteinExistence type="predicted"/>
<feature type="non-terminal residue" evidence="4">
    <location>
        <position position="1"/>
    </location>
</feature>
<keyword evidence="2" id="KW-0732">Signal</keyword>
<comment type="subcellular location">
    <subcellularLocation>
        <location evidence="1">Secreted</location>
    </subcellularLocation>
</comment>
<dbReference type="Pfam" id="PF01522">
    <property type="entry name" value="Polysacc_deac_1"/>
    <property type="match status" value="1"/>
</dbReference>
<dbReference type="InterPro" id="IPR051398">
    <property type="entry name" value="Polysacch_Deacetylase"/>
</dbReference>
<dbReference type="InterPro" id="IPR002509">
    <property type="entry name" value="NODB_dom"/>
</dbReference>
<name>A0A0F9L3K2_9ZZZZ</name>
<dbReference type="InterPro" id="IPR011330">
    <property type="entry name" value="Glyco_hydro/deAcase_b/a-brl"/>
</dbReference>
<evidence type="ECO:0000259" key="3">
    <source>
        <dbReference type="PROSITE" id="PS51677"/>
    </source>
</evidence>
<accession>A0A0F9L3K2</accession>
<organism evidence="4">
    <name type="scientific">marine sediment metagenome</name>
    <dbReference type="NCBI Taxonomy" id="412755"/>
    <lineage>
        <taxon>unclassified sequences</taxon>
        <taxon>metagenomes</taxon>
        <taxon>ecological metagenomes</taxon>
    </lineage>
</organism>
<dbReference type="Gene3D" id="3.20.20.370">
    <property type="entry name" value="Glycoside hydrolase/deacetylase"/>
    <property type="match status" value="1"/>
</dbReference>
<evidence type="ECO:0000256" key="1">
    <source>
        <dbReference type="ARBA" id="ARBA00004613"/>
    </source>
</evidence>
<reference evidence="4" key="1">
    <citation type="journal article" date="2015" name="Nature">
        <title>Complex archaea that bridge the gap between prokaryotes and eukaryotes.</title>
        <authorList>
            <person name="Spang A."/>
            <person name="Saw J.H."/>
            <person name="Jorgensen S.L."/>
            <person name="Zaremba-Niedzwiedzka K."/>
            <person name="Martijn J."/>
            <person name="Lind A.E."/>
            <person name="van Eijk R."/>
            <person name="Schleper C."/>
            <person name="Guy L."/>
            <person name="Ettema T.J."/>
        </authorList>
    </citation>
    <scope>NUCLEOTIDE SEQUENCE</scope>
</reference>
<dbReference type="SUPFAM" id="SSF88713">
    <property type="entry name" value="Glycoside hydrolase/deacetylase"/>
    <property type="match status" value="1"/>
</dbReference>
<dbReference type="CDD" id="cd10918">
    <property type="entry name" value="CE4_NodB_like_5s_6s"/>
    <property type="match status" value="1"/>
</dbReference>